<organism evidence="6 7">
    <name type="scientific">Thiohalocapsa marina</name>
    <dbReference type="NCBI Taxonomy" id="424902"/>
    <lineage>
        <taxon>Bacteria</taxon>
        <taxon>Pseudomonadati</taxon>
        <taxon>Pseudomonadota</taxon>
        <taxon>Gammaproteobacteria</taxon>
        <taxon>Chromatiales</taxon>
        <taxon>Chromatiaceae</taxon>
        <taxon>Thiohalocapsa</taxon>
    </lineage>
</organism>
<dbReference type="PROSITE" id="PS51128">
    <property type="entry name" value="ZF_DKSA_2"/>
    <property type="match status" value="1"/>
</dbReference>
<sequence>MIESAIAAIRSRGSDGRGRSQCTDCGADIPAERLSLVPNAIRCTVCQEAFEFRAVAKCAH</sequence>
<reference evidence="6 7" key="1">
    <citation type="submission" date="2019-09" db="EMBL/GenBank/DDBJ databases">
        <title>Whole-genome sequence of the purple sulfur bacterium Thiohalocapsa marina DSM 19078.</title>
        <authorList>
            <person name="Kyndt J.A."/>
            <person name="Meyer T.E."/>
        </authorList>
    </citation>
    <scope>NUCLEOTIDE SEQUENCE [LARGE SCALE GENOMIC DNA]</scope>
    <source>
        <strain evidence="6 7">DSM 19078</strain>
    </source>
</reference>
<dbReference type="Pfam" id="PF01258">
    <property type="entry name" value="zf-dskA_traR"/>
    <property type="match status" value="1"/>
</dbReference>
<dbReference type="SUPFAM" id="SSF57716">
    <property type="entry name" value="Glucocorticoid receptor-like (DNA-binding domain)"/>
    <property type="match status" value="1"/>
</dbReference>
<name>A0A5M8FGF7_9GAMM</name>
<proteinExistence type="predicted"/>
<keyword evidence="7" id="KW-1185">Reference proteome</keyword>
<dbReference type="Proteomes" id="UP000322981">
    <property type="component" value="Unassembled WGS sequence"/>
</dbReference>
<evidence type="ECO:0000313" key="7">
    <source>
        <dbReference type="Proteomes" id="UP000322981"/>
    </source>
</evidence>
<evidence type="ECO:0000256" key="3">
    <source>
        <dbReference type="ARBA" id="ARBA00022833"/>
    </source>
</evidence>
<dbReference type="EMBL" id="VWXX01000064">
    <property type="protein sequence ID" value="KAA6181715.1"/>
    <property type="molecule type" value="Genomic_DNA"/>
</dbReference>
<evidence type="ECO:0000256" key="4">
    <source>
        <dbReference type="PROSITE-ProRule" id="PRU00510"/>
    </source>
</evidence>
<gene>
    <name evidence="6" type="ORF">F2Q65_18970</name>
</gene>
<dbReference type="GO" id="GO:0008270">
    <property type="term" value="F:zinc ion binding"/>
    <property type="evidence" value="ECO:0007669"/>
    <property type="project" value="UniProtKB-KW"/>
</dbReference>
<feature type="zinc finger region" description="dksA C4-type" evidence="4">
    <location>
        <begin position="22"/>
        <end position="46"/>
    </location>
</feature>
<protein>
    <recommendedName>
        <fullName evidence="5">Zinc finger DksA/TraR C4-type domain-containing protein</fullName>
    </recommendedName>
</protein>
<evidence type="ECO:0000313" key="6">
    <source>
        <dbReference type="EMBL" id="KAA6181715.1"/>
    </source>
</evidence>
<dbReference type="Gene3D" id="1.20.120.910">
    <property type="entry name" value="DksA, coiled-coil domain"/>
    <property type="match status" value="1"/>
</dbReference>
<evidence type="ECO:0000256" key="2">
    <source>
        <dbReference type="ARBA" id="ARBA00022771"/>
    </source>
</evidence>
<dbReference type="OrthoDB" id="962301at2"/>
<accession>A0A5M8FGF7</accession>
<keyword evidence="3" id="KW-0862">Zinc</keyword>
<evidence type="ECO:0000256" key="1">
    <source>
        <dbReference type="ARBA" id="ARBA00022723"/>
    </source>
</evidence>
<comment type="caution">
    <text evidence="6">The sequence shown here is derived from an EMBL/GenBank/DDBJ whole genome shotgun (WGS) entry which is preliminary data.</text>
</comment>
<dbReference type="AlphaFoldDB" id="A0A5M8FGF7"/>
<dbReference type="InterPro" id="IPR000962">
    <property type="entry name" value="Znf_DskA_TraR"/>
</dbReference>
<feature type="domain" description="Zinc finger DksA/TraR C4-type" evidence="5">
    <location>
        <begin position="18"/>
        <end position="51"/>
    </location>
</feature>
<evidence type="ECO:0000259" key="5">
    <source>
        <dbReference type="Pfam" id="PF01258"/>
    </source>
</evidence>
<keyword evidence="1" id="KW-0479">Metal-binding</keyword>
<keyword evidence="2" id="KW-0863">Zinc-finger</keyword>